<feature type="region of interest" description="Disordered" evidence="1">
    <location>
        <begin position="138"/>
        <end position="203"/>
    </location>
</feature>
<feature type="compositionally biased region" description="Basic and acidic residues" evidence="1">
    <location>
        <begin position="73"/>
        <end position="87"/>
    </location>
</feature>
<reference evidence="4" key="1">
    <citation type="submission" date="2016-04" db="UniProtKB">
        <authorList>
            <consortium name="WormBaseParasite"/>
        </authorList>
    </citation>
    <scope>IDENTIFICATION</scope>
</reference>
<feature type="region of interest" description="Disordered" evidence="1">
    <location>
        <begin position="430"/>
        <end position="531"/>
    </location>
</feature>
<sequence length="613" mass="64373">MGSQTDAIRTQLCRDAYTEPMSGLEQASSMFQSTSCNASTQTTPSPSKDALRPQLSNSEERSIHELFQVARRTNPEESKRDFLDGHRSGGLTTSKGFESRAASVCEVGKASSIPTALDAMEKMVSEGSLSSGEGVIGSSFSSISSQQHNTNTTSSAHPSTRAASNSRAIDDDKHSGVHSFSLAGNSHTSAGSPVFSDISDDAPTLEKEVVDKTEDRCSERMKLVASTRSPVVSLSLPVNSDKVRSDASAVSTTASNTVDLQSVPSSSLSANLLPSSKNASTNQSSIRPINDSITSTNHIPTLSTDSRREMKPICVSSSSATTTPLISFSPAIPPFVGIDPATFTNAVRPAVGGVGVAGGSGGVSMMYNYNPNYMMQPFGISNPTSAVVSAALQSSSGGITTSSSVSTKHKIHDLKTVGAFTNAQGIGTELSKDSTKLSPSLLTSSDTRSPSTNTTNVAVASGLSNTSGNGLNLKNLSSASSSSQQQQQVNVATSSHAQTQTPPSRPVTFLLGQQQSSSVSLQSTPERTPNPTAALLQQQQQHQQQAHYLAQMQQQQQMQQYMSQMRFAGGFPMIPPTNPGMAHQAYEQALVAMQAGIAPANFGLFTPQSFQPK</sequence>
<evidence type="ECO:0000313" key="4">
    <source>
        <dbReference type="WBParaSite" id="ASIM_0001033101-mRNA-1"/>
    </source>
</evidence>
<evidence type="ECO:0000256" key="1">
    <source>
        <dbReference type="SAM" id="MobiDB-lite"/>
    </source>
</evidence>
<dbReference type="OrthoDB" id="5826849at2759"/>
<evidence type="ECO:0000313" key="2">
    <source>
        <dbReference type="EMBL" id="VDK42286.1"/>
    </source>
</evidence>
<feature type="compositionally biased region" description="Low complexity" evidence="1">
    <location>
        <begin position="436"/>
        <end position="452"/>
    </location>
</feature>
<organism evidence="4">
    <name type="scientific">Anisakis simplex</name>
    <name type="common">Herring worm</name>
    <dbReference type="NCBI Taxonomy" id="6269"/>
    <lineage>
        <taxon>Eukaryota</taxon>
        <taxon>Metazoa</taxon>
        <taxon>Ecdysozoa</taxon>
        <taxon>Nematoda</taxon>
        <taxon>Chromadorea</taxon>
        <taxon>Rhabditida</taxon>
        <taxon>Spirurina</taxon>
        <taxon>Ascaridomorpha</taxon>
        <taxon>Ascaridoidea</taxon>
        <taxon>Anisakidae</taxon>
        <taxon>Anisakis</taxon>
        <taxon>Anisakis simplex complex</taxon>
    </lineage>
</organism>
<evidence type="ECO:0000313" key="3">
    <source>
        <dbReference type="Proteomes" id="UP000267096"/>
    </source>
</evidence>
<feature type="compositionally biased region" description="Polar residues" evidence="1">
    <location>
        <begin position="156"/>
        <end position="167"/>
    </location>
</feature>
<feature type="compositionally biased region" description="Low complexity" evidence="1">
    <location>
        <begin position="262"/>
        <end position="280"/>
    </location>
</feature>
<feature type="compositionally biased region" description="Polar residues" evidence="1">
    <location>
        <begin position="182"/>
        <end position="191"/>
    </location>
</feature>
<feature type="compositionally biased region" description="Low complexity" evidence="1">
    <location>
        <begin position="138"/>
        <end position="155"/>
    </location>
</feature>
<feature type="compositionally biased region" description="Low complexity" evidence="1">
    <location>
        <begin position="510"/>
        <end position="523"/>
    </location>
</feature>
<reference evidence="2 3" key="2">
    <citation type="submission" date="2018-11" db="EMBL/GenBank/DDBJ databases">
        <authorList>
            <consortium name="Pathogen Informatics"/>
        </authorList>
    </citation>
    <scope>NUCLEOTIDE SEQUENCE [LARGE SCALE GENOMIC DNA]</scope>
</reference>
<feature type="compositionally biased region" description="Polar residues" evidence="1">
    <location>
        <begin position="25"/>
        <end position="46"/>
    </location>
</feature>
<accession>A0A158PMW7</accession>
<dbReference type="EMBL" id="UYRR01030982">
    <property type="protein sequence ID" value="VDK42286.1"/>
    <property type="molecule type" value="Genomic_DNA"/>
</dbReference>
<dbReference type="Proteomes" id="UP000267096">
    <property type="component" value="Unassembled WGS sequence"/>
</dbReference>
<name>A0A158PMW7_ANISI</name>
<keyword evidence="3" id="KW-1185">Reference proteome</keyword>
<dbReference type="WBParaSite" id="ASIM_0001033101-mRNA-1">
    <property type="protein sequence ID" value="ASIM_0001033101-mRNA-1"/>
    <property type="gene ID" value="ASIM_0001033101"/>
</dbReference>
<feature type="compositionally biased region" description="Polar residues" evidence="1">
    <location>
        <begin position="281"/>
        <end position="303"/>
    </location>
</feature>
<feature type="compositionally biased region" description="Low complexity" evidence="1">
    <location>
        <begin position="460"/>
        <end position="495"/>
    </location>
</feature>
<proteinExistence type="predicted"/>
<protein>
    <submittedName>
        <fullName evidence="4">SAM domain-containing protein</fullName>
    </submittedName>
</protein>
<dbReference type="AlphaFoldDB" id="A0A158PMW7"/>
<feature type="region of interest" description="Disordered" evidence="1">
    <location>
        <begin position="260"/>
        <end position="303"/>
    </location>
</feature>
<feature type="region of interest" description="Disordered" evidence="1">
    <location>
        <begin position="24"/>
        <end position="95"/>
    </location>
</feature>
<gene>
    <name evidence="2" type="ORF">ASIM_LOCUS10062</name>
</gene>